<dbReference type="Pfam" id="PF01381">
    <property type="entry name" value="HTH_3"/>
    <property type="match status" value="1"/>
</dbReference>
<dbReference type="PANTHER" id="PTHR46797">
    <property type="entry name" value="HTH-TYPE TRANSCRIPTIONAL REGULATOR"/>
    <property type="match status" value="1"/>
</dbReference>
<accession>A0A4R2N554</accession>
<comment type="caution">
    <text evidence="3">The sequence shown here is derived from an EMBL/GenBank/DDBJ whole genome shotgun (WGS) entry which is preliminary data.</text>
</comment>
<dbReference type="CDD" id="cd00093">
    <property type="entry name" value="HTH_XRE"/>
    <property type="match status" value="1"/>
</dbReference>
<keyword evidence="4" id="KW-1185">Reference proteome</keyword>
<dbReference type="EMBL" id="SLXH01000022">
    <property type="protein sequence ID" value="TCP15964.1"/>
    <property type="molecule type" value="Genomic_DNA"/>
</dbReference>
<dbReference type="Proteomes" id="UP000295182">
    <property type="component" value="Unassembled WGS sequence"/>
</dbReference>
<proteinExistence type="predicted"/>
<dbReference type="GO" id="GO:0003700">
    <property type="term" value="F:DNA-binding transcription factor activity"/>
    <property type="evidence" value="ECO:0007669"/>
    <property type="project" value="TreeGrafter"/>
</dbReference>
<protein>
    <submittedName>
        <fullName evidence="3">Xre family transcriptional regulator</fullName>
    </submittedName>
</protein>
<dbReference type="PANTHER" id="PTHR46797:SF1">
    <property type="entry name" value="METHYLPHOSPHONATE SYNTHASE"/>
    <property type="match status" value="1"/>
</dbReference>
<dbReference type="PROSITE" id="PS50943">
    <property type="entry name" value="HTH_CROC1"/>
    <property type="match status" value="1"/>
</dbReference>
<evidence type="ECO:0000313" key="4">
    <source>
        <dbReference type="Proteomes" id="UP000295182"/>
    </source>
</evidence>
<dbReference type="AlphaFoldDB" id="A0A4R2N554"/>
<dbReference type="Gene3D" id="1.10.260.40">
    <property type="entry name" value="lambda repressor-like DNA-binding domains"/>
    <property type="match status" value="1"/>
</dbReference>
<dbReference type="InterPro" id="IPR001387">
    <property type="entry name" value="Cro/C1-type_HTH"/>
</dbReference>
<dbReference type="SUPFAM" id="SSF47413">
    <property type="entry name" value="lambda repressor-like DNA-binding domains"/>
    <property type="match status" value="1"/>
</dbReference>
<dbReference type="OrthoDB" id="8816348at2"/>
<evidence type="ECO:0000259" key="2">
    <source>
        <dbReference type="PROSITE" id="PS50943"/>
    </source>
</evidence>
<dbReference type="InterPro" id="IPR010982">
    <property type="entry name" value="Lambda_DNA-bd_dom_sf"/>
</dbReference>
<dbReference type="RefSeq" id="WP_119014355.1">
    <property type="nucleotide sequence ID" value="NZ_QXNC01000033.1"/>
</dbReference>
<sequence>MRLEEAFGRLLKEQRSLKNLTQADLALRSGIAVSFVSRMERCAACPTIDTLFKLARALDVPPEILVSQLRERLVESPMA</sequence>
<evidence type="ECO:0000313" key="3">
    <source>
        <dbReference type="EMBL" id="TCP15964.1"/>
    </source>
</evidence>
<dbReference type="GO" id="GO:0003677">
    <property type="term" value="F:DNA binding"/>
    <property type="evidence" value="ECO:0007669"/>
    <property type="project" value="UniProtKB-KW"/>
</dbReference>
<organism evidence="3 4">
    <name type="scientific">Simplicispira metamorpha</name>
    <dbReference type="NCBI Taxonomy" id="80881"/>
    <lineage>
        <taxon>Bacteria</taxon>
        <taxon>Pseudomonadati</taxon>
        <taxon>Pseudomonadota</taxon>
        <taxon>Betaproteobacteria</taxon>
        <taxon>Burkholderiales</taxon>
        <taxon>Comamonadaceae</taxon>
        <taxon>Simplicispira</taxon>
    </lineage>
</organism>
<feature type="domain" description="HTH cro/C1-type" evidence="2">
    <location>
        <begin position="11"/>
        <end position="65"/>
    </location>
</feature>
<gene>
    <name evidence="3" type="ORF">EV674_12235</name>
</gene>
<dbReference type="GO" id="GO:0005829">
    <property type="term" value="C:cytosol"/>
    <property type="evidence" value="ECO:0007669"/>
    <property type="project" value="TreeGrafter"/>
</dbReference>
<evidence type="ECO:0000256" key="1">
    <source>
        <dbReference type="ARBA" id="ARBA00023125"/>
    </source>
</evidence>
<keyword evidence="1" id="KW-0238">DNA-binding</keyword>
<dbReference type="SMART" id="SM00530">
    <property type="entry name" value="HTH_XRE"/>
    <property type="match status" value="1"/>
</dbReference>
<reference evidence="3 4" key="1">
    <citation type="submission" date="2019-03" db="EMBL/GenBank/DDBJ databases">
        <title>Genomic Encyclopedia of Type Strains, Phase IV (KMG-IV): sequencing the most valuable type-strain genomes for metagenomic binning, comparative biology and taxonomic classification.</title>
        <authorList>
            <person name="Goeker M."/>
        </authorList>
    </citation>
    <scope>NUCLEOTIDE SEQUENCE [LARGE SCALE GENOMIC DNA]</scope>
    <source>
        <strain evidence="3 4">DSM 1837</strain>
    </source>
</reference>
<dbReference type="InterPro" id="IPR050807">
    <property type="entry name" value="TransReg_Diox_bact_type"/>
</dbReference>
<name>A0A4R2N554_9BURK</name>